<dbReference type="PATRIC" id="fig|1150600.3.peg.2263"/>
<feature type="compositionally biased region" description="Polar residues" evidence="1">
    <location>
        <begin position="7"/>
        <end position="26"/>
    </location>
</feature>
<sequence length="60" mass="6703">MVKKAQDNFNSATGQQPFGQQQTRPPHTNGKISIDFIPPKDKEARAADKAGDFIDFEELK</sequence>
<keyword evidence="3" id="KW-1185">Reference proteome</keyword>
<protein>
    <submittedName>
        <fullName evidence="2">Uncharacterized protein</fullName>
    </submittedName>
</protein>
<reference evidence="2 3" key="1">
    <citation type="journal article" date="2013" name="Genome Announc.">
        <title>Draft Genome Sequence of Arcticibacter svalbardensis Strain MN12-7T, a Member of the Family Sphingobacteriaceae Isolated from an Arctic Soil Sample.</title>
        <authorList>
            <person name="Shivaji S."/>
            <person name="Ara S."/>
            <person name="Prasad S."/>
            <person name="Manasa B.P."/>
            <person name="Begum Z."/>
            <person name="Singh A."/>
            <person name="Kumar Pinnaka A."/>
        </authorList>
    </citation>
    <scope>NUCLEOTIDE SEQUENCE [LARGE SCALE GENOMIC DNA]</scope>
    <source>
        <strain evidence="2 3">MN12-7</strain>
    </source>
</reference>
<name>R9GS61_9SPHI</name>
<dbReference type="STRING" id="1150600.ADIARSV_2290"/>
<organism evidence="2 3">
    <name type="scientific">Arcticibacter svalbardensis MN12-7</name>
    <dbReference type="NCBI Taxonomy" id="1150600"/>
    <lineage>
        <taxon>Bacteria</taxon>
        <taxon>Pseudomonadati</taxon>
        <taxon>Bacteroidota</taxon>
        <taxon>Sphingobacteriia</taxon>
        <taxon>Sphingobacteriales</taxon>
        <taxon>Sphingobacteriaceae</taxon>
        <taxon>Arcticibacter</taxon>
    </lineage>
</organism>
<accession>R9GS61</accession>
<evidence type="ECO:0000313" key="2">
    <source>
        <dbReference type="EMBL" id="EOR94538.1"/>
    </source>
</evidence>
<comment type="caution">
    <text evidence="2">The sequence shown here is derived from an EMBL/GenBank/DDBJ whole genome shotgun (WGS) entry which is preliminary data.</text>
</comment>
<evidence type="ECO:0000313" key="3">
    <source>
        <dbReference type="Proteomes" id="UP000014174"/>
    </source>
</evidence>
<dbReference type="Proteomes" id="UP000014174">
    <property type="component" value="Unassembled WGS sequence"/>
</dbReference>
<proteinExistence type="predicted"/>
<feature type="compositionally biased region" description="Basic and acidic residues" evidence="1">
    <location>
        <begin position="38"/>
        <end position="51"/>
    </location>
</feature>
<gene>
    <name evidence="2" type="ORF">ADIARSV_2290</name>
</gene>
<dbReference type="AlphaFoldDB" id="R9GS61"/>
<evidence type="ECO:0000256" key="1">
    <source>
        <dbReference type="SAM" id="MobiDB-lite"/>
    </source>
</evidence>
<dbReference type="EMBL" id="AQPN01000082">
    <property type="protein sequence ID" value="EOR94538.1"/>
    <property type="molecule type" value="Genomic_DNA"/>
</dbReference>
<feature type="region of interest" description="Disordered" evidence="1">
    <location>
        <begin position="1"/>
        <end position="51"/>
    </location>
</feature>